<organism evidence="3">
    <name type="scientific">Hexamita inflata</name>
    <dbReference type="NCBI Taxonomy" id="28002"/>
    <lineage>
        <taxon>Eukaryota</taxon>
        <taxon>Metamonada</taxon>
        <taxon>Diplomonadida</taxon>
        <taxon>Hexamitidae</taxon>
        <taxon>Hexamitinae</taxon>
        <taxon>Hexamita</taxon>
    </lineage>
</organism>
<protein>
    <recommendedName>
        <fullName evidence="6">Chaoptin</fullName>
    </recommendedName>
</protein>
<evidence type="ECO:0000313" key="4">
    <source>
        <dbReference type="EMBL" id="CAL6087356.1"/>
    </source>
</evidence>
<dbReference type="PANTHER" id="PTHR46652:SF3">
    <property type="entry name" value="LEUCINE-RICH REPEAT-CONTAINING PROTEIN 9"/>
    <property type="match status" value="1"/>
</dbReference>
<dbReference type="EMBL" id="CAXDID020000400">
    <property type="protein sequence ID" value="CAL6087356.1"/>
    <property type="molecule type" value="Genomic_DNA"/>
</dbReference>
<dbReference type="Proteomes" id="UP001642409">
    <property type="component" value="Unassembled WGS sequence"/>
</dbReference>
<evidence type="ECO:0000256" key="2">
    <source>
        <dbReference type="ARBA" id="ARBA00022737"/>
    </source>
</evidence>
<dbReference type="EMBL" id="CATOUU010000659">
    <property type="protein sequence ID" value="CAI9938949.1"/>
    <property type="molecule type" value="Genomic_DNA"/>
</dbReference>
<gene>
    <name evidence="3" type="ORF">HINF_LOCUS26594</name>
    <name evidence="4" type="ORF">HINF_LOCUS63607</name>
</gene>
<dbReference type="SUPFAM" id="SSF52058">
    <property type="entry name" value="L domain-like"/>
    <property type="match status" value="2"/>
</dbReference>
<dbReference type="SMART" id="SM00365">
    <property type="entry name" value="LRR_SD22"/>
    <property type="match status" value="14"/>
</dbReference>
<dbReference type="InterPro" id="IPR003591">
    <property type="entry name" value="Leu-rich_rpt_typical-subtyp"/>
</dbReference>
<reference evidence="4 5" key="2">
    <citation type="submission" date="2024-07" db="EMBL/GenBank/DDBJ databases">
        <authorList>
            <person name="Akdeniz Z."/>
        </authorList>
    </citation>
    <scope>NUCLEOTIDE SEQUENCE [LARGE SCALE GENOMIC DNA]</scope>
</reference>
<dbReference type="InterPro" id="IPR025875">
    <property type="entry name" value="Leu-rich_rpt_4"/>
</dbReference>
<evidence type="ECO:0000313" key="3">
    <source>
        <dbReference type="EMBL" id="CAI9938949.1"/>
    </source>
</evidence>
<keyword evidence="5" id="KW-1185">Reference proteome</keyword>
<dbReference type="InterPro" id="IPR001611">
    <property type="entry name" value="Leu-rich_rpt"/>
</dbReference>
<dbReference type="AlphaFoldDB" id="A0AA86U3B1"/>
<sequence length="1227" mass="142185">MTNFENSYKITNITELIDLEIKNQEKIWIENILHTKLDLVPVNVKHLTIRFCNLLSLKGLENIISLEYLDVSGNTVYSLHDIVVHKQLKTLIIQNTQIIEVSQVLQLPNLKKFNATNSYIVDSLPLINHPNFEVKWLTPQKIASLTHFQLYLHLLNDSVEAEQMMQDQLANKQESDYMIKMVKRYASQVENGKLEVDDDHDVTHFRFTDCIKATQVIFNKCYNINFESTPKQLKELAITNSKLTSIDGVQKITNLERVDFSNNNIIFIDPIKTLTGLKQVFVDGNHIHDLQIILDLPHFQGNAFQMQTAPTDEVYKQCLGSSYSYAKVKELKTLFQKYLDSDTVLALLSQFQQSIQNKTLKIVEHSLQSIQFFDRLEIDELNLQLCKNLNLQVTPKKVKRLIINNCFLTTVKINGLEIMTQLTELNLGQNLLTDDSLEFIGNLKNLKILDLSLNKLENVDKLKTLTNLKSLDLNQNFIKTIDGLETLIELENLDISYNQVTQINQLDNMVNIKILNISHNKISTIMSLQNMTAIVCLDISFNLILSIEICKDFKMLVDLRTQKNKIQDFSTIMSHSNCKQSWQSEQNEISDKDYVNAGLITRQITNLKMSQKYHQNNDAMLKKYQYKIFNNEVVINNDNEVMNLLFADVYKAKKITIEGCQNIIFDMVPIYVQILIVKNSNLKHISNIYQMEQITDLILSGNEIHNIFELGALINLKRLDLSSNDIYSVESLKELTNLQYLDISNNKILFCEPLKDLNVIELIIHTNLIYDLEYITKMKFFQFKLTTYPKLIEPTLSDFEQYLGENLGTTEAAQQLIDSNKENHRKMLKIIDNIHIFTRLLIDRSINELTIENEPNLTSIQLVDEYKNITKVSIKQCNNLRFDNVPRNVIELIVNDCQLYDINGIEQMTQLQVLNLNNNNLLFIQTVSALINLEQFSAASNLITDFTSIKSLPNFKYRFISPQRTPQNSDYELYLSSTNSRLALNELQIQIQTNERINLEFIKQAQLLNEYDIKMTQKYQKEQKEQKGILKIKKDSELCDLFFADSYNIEILEINKSINVNFFRTPVNLVKLTINKCELTKIDGIEKMTQLTYLNLAVNLILNIEPLRTLTNLTELNLDENKITKINVIETMMQLTKLSLLQNSISDLEPLRTLKNIKQLILATNRIYNIEPLRGLHSITILSLMNNYIQDMSPANQLQKRHETDSQFFLIFQQVPTAQLIAQWESQ</sequence>
<reference evidence="3" key="1">
    <citation type="submission" date="2023-06" db="EMBL/GenBank/DDBJ databases">
        <authorList>
            <person name="Kurt Z."/>
        </authorList>
    </citation>
    <scope>NUCLEOTIDE SEQUENCE</scope>
</reference>
<name>A0AA86U3B1_9EUKA</name>
<accession>A0AA86U3B1</accession>
<evidence type="ECO:0000256" key="1">
    <source>
        <dbReference type="ARBA" id="ARBA00022614"/>
    </source>
</evidence>
<dbReference type="PROSITE" id="PS51450">
    <property type="entry name" value="LRR"/>
    <property type="match status" value="12"/>
</dbReference>
<dbReference type="Gene3D" id="3.80.10.10">
    <property type="entry name" value="Ribonuclease Inhibitor"/>
    <property type="match status" value="5"/>
</dbReference>
<dbReference type="SUPFAM" id="SSF52075">
    <property type="entry name" value="Outer arm dynein light chain 1"/>
    <property type="match status" value="1"/>
</dbReference>
<evidence type="ECO:0000313" key="5">
    <source>
        <dbReference type="Proteomes" id="UP001642409"/>
    </source>
</evidence>
<proteinExistence type="predicted"/>
<dbReference type="Pfam" id="PF12799">
    <property type="entry name" value="LRR_4"/>
    <property type="match status" value="2"/>
</dbReference>
<dbReference type="InterPro" id="IPR032675">
    <property type="entry name" value="LRR_dom_sf"/>
</dbReference>
<comment type="caution">
    <text evidence="3">The sequence shown here is derived from an EMBL/GenBank/DDBJ whole genome shotgun (WGS) entry which is preliminary data.</text>
</comment>
<keyword evidence="2" id="KW-0677">Repeat</keyword>
<dbReference type="SMART" id="SM00369">
    <property type="entry name" value="LRR_TYP"/>
    <property type="match status" value="8"/>
</dbReference>
<dbReference type="PANTHER" id="PTHR46652">
    <property type="entry name" value="LEUCINE-RICH REPEAT AND IQ DOMAIN-CONTAINING PROTEIN 1-RELATED"/>
    <property type="match status" value="1"/>
</dbReference>
<dbReference type="InterPro" id="IPR050836">
    <property type="entry name" value="SDS22/Internalin_LRR"/>
</dbReference>
<evidence type="ECO:0008006" key="6">
    <source>
        <dbReference type="Google" id="ProtNLM"/>
    </source>
</evidence>
<keyword evidence="1" id="KW-0433">Leucine-rich repeat</keyword>